<proteinExistence type="predicted"/>
<evidence type="ECO:0000313" key="2">
    <source>
        <dbReference type="Proteomes" id="UP000184031"/>
    </source>
</evidence>
<protein>
    <submittedName>
        <fullName evidence="1">Mobilisation protein (MobC)</fullName>
    </submittedName>
</protein>
<sequence length="118" mass="13570">MARPKKKIRELKAIRVNVRMTVDEYLILSQNASTLGITIPDYIRKRVTGKALPRKRILLEDRQLFIELGRIGNNINQLTKKVHLGMKHPPMLINQLAELKNILDMLKSNIVKSDCQAD</sequence>
<accession>A0A1M6T2F3</accession>
<dbReference type="RefSeq" id="WP_036382084.1">
    <property type="nucleotide sequence ID" value="NZ_FOKU01000003.1"/>
</dbReference>
<comment type="caution">
    <text evidence="1">The sequence shown here is derived from an EMBL/GenBank/DDBJ whole genome shotgun (WGS) entry which is preliminary data.</text>
</comment>
<gene>
    <name evidence="1" type="ORF">SAMN05216293_1193</name>
</gene>
<reference evidence="1 2" key="1">
    <citation type="submission" date="2016-11" db="EMBL/GenBank/DDBJ databases">
        <authorList>
            <person name="Varghese N."/>
            <person name="Submissions S."/>
        </authorList>
    </citation>
    <scope>NUCLEOTIDE SEQUENCE [LARGE SCALE GENOMIC DNA]</scope>
    <source>
        <strain evidence="1 2">CGMCC 1.12174</strain>
    </source>
</reference>
<dbReference type="Pfam" id="PF21983">
    <property type="entry name" value="NikA-like"/>
    <property type="match status" value="1"/>
</dbReference>
<organism evidence="1 2">
    <name type="scientific">Flagellimonas taeanensis</name>
    <dbReference type="NCBI Taxonomy" id="1005926"/>
    <lineage>
        <taxon>Bacteria</taxon>
        <taxon>Pseudomonadati</taxon>
        <taxon>Bacteroidota</taxon>
        <taxon>Flavobacteriia</taxon>
        <taxon>Flavobacteriales</taxon>
        <taxon>Flavobacteriaceae</taxon>
        <taxon>Flagellimonas</taxon>
    </lineage>
</organism>
<name>A0A1M6T2F3_9FLAO</name>
<dbReference type="Proteomes" id="UP000184031">
    <property type="component" value="Unassembled WGS sequence"/>
</dbReference>
<dbReference type="STRING" id="1055723.SAMN05216293_1193"/>
<dbReference type="InterPro" id="IPR053842">
    <property type="entry name" value="NikA-like"/>
</dbReference>
<evidence type="ECO:0000313" key="1">
    <source>
        <dbReference type="EMBL" id="SHK51086.1"/>
    </source>
</evidence>
<dbReference type="EMBL" id="FRAT01000003">
    <property type="protein sequence ID" value="SHK51086.1"/>
    <property type="molecule type" value="Genomic_DNA"/>
</dbReference>
<dbReference type="OrthoDB" id="681025at2"/>
<dbReference type="AlphaFoldDB" id="A0A1M6T2F3"/>